<dbReference type="OrthoDB" id="9766188at2"/>
<dbReference type="Pfam" id="PF01041">
    <property type="entry name" value="DegT_DnrJ_EryC1"/>
    <property type="match status" value="1"/>
</dbReference>
<dbReference type="EMBL" id="MAGO01000019">
    <property type="protein sequence ID" value="OCC14159.1"/>
    <property type="molecule type" value="Genomic_DNA"/>
</dbReference>
<dbReference type="PANTHER" id="PTHR30244">
    <property type="entry name" value="TRANSAMINASE"/>
    <property type="match status" value="1"/>
</dbReference>
<evidence type="ECO:0000313" key="3">
    <source>
        <dbReference type="Proteomes" id="UP000093080"/>
    </source>
</evidence>
<reference evidence="2 3" key="1">
    <citation type="submission" date="2016-06" db="EMBL/GenBank/DDBJ databases">
        <title>Respiratory ammonification of nitrate coupled to the oxidation of elemental sulfur in deep-sea autotrophic thermophilic bacteria.</title>
        <authorList>
            <person name="Slobodkina G.B."/>
            <person name="Mardanov A.V."/>
            <person name="Ravin N.V."/>
            <person name="Frolova A.A."/>
            <person name="Viryasiv M.B."/>
            <person name="Chernyh N.A."/>
            <person name="Bonch-Osmolovskaya E.A."/>
            <person name="Slobodkin A.I."/>
        </authorList>
    </citation>
    <scope>NUCLEOTIDE SEQUENCE [LARGE SCALE GENOMIC DNA]</scope>
    <source>
        <strain evidence="2 3">S69</strain>
    </source>
</reference>
<sequence>MPCDMKRLKEIANAYSLYLIEDATEALGARFGGSFVGTIGDLGCLSFNGNKMMTTGLGGMVLGNDEKRLDHIHHLANQAKVNGPEYIHDEIGFNYRMTNIGAAIGLAQLKRLETFLNKKIAFRSIYKEILEDVLTFQEPNNGSSPVWWLTTVKLPVCSKVHTIQEQMMVHGIPTRRIFFPLDRQKYLQKFVRKPCKVAHEIYEQGICLPSSTVNSEDDAHFAANILKKILVGKRMV</sequence>
<protein>
    <submittedName>
        <fullName evidence="2">Bacillosamine/Legionaminic acid biosynthesis aminotransferase PglE</fullName>
    </submittedName>
</protein>
<evidence type="ECO:0000256" key="1">
    <source>
        <dbReference type="ARBA" id="ARBA00037999"/>
    </source>
</evidence>
<dbReference type="STRING" id="1156395.DBT_2444"/>
<keyword evidence="2" id="KW-0032">Aminotransferase</keyword>
<organism evidence="2 3">
    <name type="scientific">Dissulfuribacter thermophilus</name>
    <dbReference type="NCBI Taxonomy" id="1156395"/>
    <lineage>
        <taxon>Bacteria</taxon>
        <taxon>Pseudomonadati</taxon>
        <taxon>Thermodesulfobacteriota</taxon>
        <taxon>Dissulfuribacteria</taxon>
        <taxon>Dissulfuribacterales</taxon>
        <taxon>Dissulfuribacteraceae</taxon>
        <taxon>Dissulfuribacter</taxon>
    </lineage>
</organism>
<dbReference type="InterPro" id="IPR015421">
    <property type="entry name" value="PyrdxlP-dep_Trfase_major"/>
</dbReference>
<dbReference type="GO" id="GO:0030170">
    <property type="term" value="F:pyridoxal phosphate binding"/>
    <property type="evidence" value="ECO:0007669"/>
    <property type="project" value="TreeGrafter"/>
</dbReference>
<dbReference type="AlphaFoldDB" id="A0A1B9F2J7"/>
<dbReference type="GO" id="GO:0008483">
    <property type="term" value="F:transaminase activity"/>
    <property type="evidence" value="ECO:0007669"/>
    <property type="project" value="UniProtKB-KW"/>
</dbReference>
<keyword evidence="2" id="KW-0808">Transferase</keyword>
<dbReference type="Gene3D" id="3.40.640.10">
    <property type="entry name" value="Type I PLP-dependent aspartate aminotransferase-like (Major domain)"/>
    <property type="match status" value="1"/>
</dbReference>
<accession>A0A1B9F2J7</accession>
<dbReference type="InterPro" id="IPR015424">
    <property type="entry name" value="PyrdxlP-dep_Trfase"/>
</dbReference>
<dbReference type="InterPro" id="IPR000653">
    <property type="entry name" value="DegT/StrS_aminotransferase"/>
</dbReference>
<name>A0A1B9F2J7_9BACT</name>
<dbReference type="SUPFAM" id="SSF53383">
    <property type="entry name" value="PLP-dependent transferases"/>
    <property type="match status" value="1"/>
</dbReference>
<dbReference type="PANTHER" id="PTHR30244:SF34">
    <property type="entry name" value="DTDP-4-AMINO-4,6-DIDEOXYGALACTOSE TRANSAMINASE"/>
    <property type="match status" value="1"/>
</dbReference>
<dbReference type="GO" id="GO:0000271">
    <property type="term" value="P:polysaccharide biosynthetic process"/>
    <property type="evidence" value="ECO:0007669"/>
    <property type="project" value="TreeGrafter"/>
</dbReference>
<dbReference type="Proteomes" id="UP000093080">
    <property type="component" value="Unassembled WGS sequence"/>
</dbReference>
<gene>
    <name evidence="2" type="ORF">DBT_2444</name>
</gene>
<comment type="similarity">
    <text evidence="1">Belongs to the DegT/DnrJ/EryC1 family.</text>
</comment>
<proteinExistence type="inferred from homology"/>
<keyword evidence="3" id="KW-1185">Reference proteome</keyword>
<comment type="caution">
    <text evidence="2">The sequence shown here is derived from an EMBL/GenBank/DDBJ whole genome shotgun (WGS) entry which is preliminary data.</text>
</comment>
<evidence type="ECO:0000313" key="2">
    <source>
        <dbReference type="EMBL" id="OCC14159.1"/>
    </source>
</evidence>